<reference evidence="2" key="1">
    <citation type="submission" date="2019-09" db="EMBL/GenBank/DDBJ databases">
        <title>Draft genome information of white flower Hibiscus syriacus.</title>
        <authorList>
            <person name="Kim Y.-M."/>
        </authorList>
    </citation>
    <scope>NUCLEOTIDE SEQUENCE [LARGE SCALE GENOMIC DNA]</scope>
    <source>
        <strain evidence="2">YM2019G1</strain>
    </source>
</reference>
<keyword evidence="3" id="KW-1185">Reference proteome</keyword>
<organism evidence="2 3">
    <name type="scientific">Hibiscus syriacus</name>
    <name type="common">Rose of Sharon</name>
    <dbReference type="NCBI Taxonomy" id="106335"/>
    <lineage>
        <taxon>Eukaryota</taxon>
        <taxon>Viridiplantae</taxon>
        <taxon>Streptophyta</taxon>
        <taxon>Embryophyta</taxon>
        <taxon>Tracheophyta</taxon>
        <taxon>Spermatophyta</taxon>
        <taxon>Magnoliopsida</taxon>
        <taxon>eudicotyledons</taxon>
        <taxon>Gunneridae</taxon>
        <taxon>Pentapetalae</taxon>
        <taxon>rosids</taxon>
        <taxon>malvids</taxon>
        <taxon>Malvales</taxon>
        <taxon>Malvaceae</taxon>
        <taxon>Malvoideae</taxon>
        <taxon>Hibiscus</taxon>
    </lineage>
</organism>
<protein>
    <submittedName>
        <fullName evidence="2">Cysteine proteinases superfamily protein, putative isoform 1</fullName>
    </submittedName>
</protein>
<comment type="caution">
    <text evidence="2">The sequence shown here is derived from an EMBL/GenBank/DDBJ whole genome shotgun (WGS) entry which is preliminary data.</text>
</comment>
<dbReference type="Proteomes" id="UP000436088">
    <property type="component" value="Unassembled WGS sequence"/>
</dbReference>
<proteinExistence type="predicted"/>
<gene>
    <name evidence="2" type="ORF">F3Y22_tig00000340pilonHSYRG01198</name>
</gene>
<dbReference type="InterPro" id="IPR021099">
    <property type="entry name" value="PORR_domain"/>
</dbReference>
<dbReference type="PANTHER" id="PTHR31476:SF13">
    <property type="entry name" value="PROTEIN WHAT'S THIS FACTOR 9, MITOCHONDRIAL"/>
    <property type="match status" value="1"/>
</dbReference>
<dbReference type="PANTHER" id="PTHR31476">
    <property type="entry name" value="PROTEIN WHAT'S THIS FACTOR 1 HOMOLOG, CHLOROPLASTIC"/>
    <property type="match status" value="1"/>
</dbReference>
<evidence type="ECO:0000313" key="3">
    <source>
        <dbReference type="Proteomes" id="UP000436088"/>
    </source>
</evidence>
<dbReference type="InterPro" id="IPR045040">
    <property type="entry name" value="PORR_fam"/>
</dbReference>
<name>A0A6A3D6V5_HIBSY</name>
<dbReference type="EMBL" id="VEPZ02000032">
    <property type="protein sequence ID" value="KAE8735668.1"/>
    <property type="molecule type" value="Genomic_DNA"/>
</dbReference>
<evidence type="ECO:0000259" key="1">
    <source>
        <dbReference type="Pfam" id="PF11955"/>
    </source>
</evidence>
<feature type="domain" description="PORR" evidence="1">
    <location>
        <begin position="102"/>
        <end position="227"/>
    </location>
</feature>
<accession>A0A6A3D6V5</accession>
<dbReference type="GO" id="GO:0003723">
    <property type="term" value="F:RNA binding"/>
    <property type="evidence" value="ECO:0007669"/>
    <property type="project" value="InterPro"/>
</dbReference>
<sequence length="235" mass="27099">MRRSLHISSSSLHFSSSVFQWSGLHVWWPKRLSEVPSNPAVVRAAVFGWFSPDLPPHRRWPRRGGRVLFVQAAAAFRIEILCLGKGITAPPPLPAHFEPTRVTRIDQLKPIIQLKNFIVNDPNGCIPVSVVSKRGLEFDISIRVASFLRQYPSVFEEFRGEHNLPWFRLTPEASEIDKEEKRVFKEDKEDLKDRLRRFVLMSKDKVLPLKIIKGMTWYLGLPDSFLEDSKGDLDE</sequence>
<dbReference type="AlphaFoldDB" id="A0A6A3D6V5"/>
<dbReference type="Pfam" id="PF11955">
    <property type="entry name" value="PORR"/>
    <property type="match status" value="1"/>
</dbReference>
<evidence type="ECO:0000313" key="2">
    <source>
        <dbReference type="EMBL" id="KAE8735668.1"/>
    </source>
</evidence>